<organism evidence="1 2">
    <name type="scientific">Trema orientale</name>
    <name type="common">Charcoal tree</name>
    <name type="synonym">Celtis orientalis</name>
    <dbReference type="NCBI Taxonomy" id="63057"/>
    <lineage>
        <taxon>Eukaryota</taxon>
        <taxon>Viridiplantae</taxon>
        <taxon>Streptophyta</taxon>
        <taxon>Embryophyta</taxon>
        <taxon>Tracheophyta</taxon>
        <taxon>Spermatophyta</taxon>
        <taxon>Magnoliopsida</taxon>
        <taxon>eudicotyledons</taxon>
        <taxon>Gunneridae</taxon>
        <taxon>Pentapetalae</taxon>
        <taxon>rosids</taxon>
        <taxon>fabids</taxon>
        <taxon>Rosales</taxon>
        <taxon>Cannabaceae</taxon>
        <taxon>Trema</taxon>
    </lineage>
</organism>
<accession>A0A2P5EQT1</accession>
<dbReference type="Proteomes" id="UP000237000">
    <property type="component" value="Unassembled WGS sequence"/>
</dbReference>
<sequence>MAPYRYRDRGPYTGPQIANSREHFALSCSTNILSNSSHASMLQYTIFFGQR</sequence>
<keyword evidence="2" id="KW-1185">Reference proteome</keyword>
<comment type="caution">
    <text evidence="1">The sequence shown here is derived from an EMBL/GenBank/DDBJ whole genome shotgun (WGS) entry which is preliminary data.</text>
</comment>
<proteinExistence type="predicted"/>
<evidence type="ECO:0000313" key="2">
    <source>
        <dbReference type="Proteomes" id="UP000237000"/>
    </source>
</evidence>
<reference evidence="2" key="1">
    <citation type="submission" date="2016-06" db="EMBL/GenBank/DDBJ databases">
        <title>Parallel loss of symbiosis genes in relatives of nitrogen-fixing non-legume Parasponia.</title>
        <authorList>
            <person name="Van Velzen R."/>
            <person name="Holmer R."/>
            <person name="Bu F."/>
            <person name="Rutten L."/>
            <person name="Van Zeijl A."/>
            <person name="Liu W."/>
            <person name="Santuari L."/>
            <person name="Cao Q."/>
            <person name="Sharma T."/>
            <person name="Shen D."/>
            <person name="Roswanjaya Y."/>
            <person name="Wardhani T."/>
            <person name="Kalhor M.S."/>
            <person name="Jansen J."/>
            <person name="Van den Hoogen J."/>
            <person name="Gungor B."/>
            <person name="Hartog M."/>
            <person name="Hontelez J."/>
            <person name="Verver J."/>
            <person name="Yang W.-C."/>
            <person name="Schijlen E."/>
            <person name="Repin R."/>
            <person name="Schilthuizen M."/>
            <person name="Schranz E."/>
            <person name="Heidstra R."/>
            <person name="Miyata K."/>
            <person name="Fedorova E."/>
            <person name="Kohlen W."/>
            <person name="Bisseling T."/>
            <person name="Smit S."/>
            <person name="Geurts R."/>
        </authorList>
    </citation>
    <scope>NUCLEOTIDE SEQUENCE [LARGE SCALE GENOMIC DNA]</scope>
    <source>
        <strain evidence="2">cv. RG33-2</strain>
    </source>
</reference>
<evidence type="ECO:0000313" key="1">
    <source>
        <dbReference type="EMBL" id="PON87914.1"/>
    </source>
</evidence>
<dbReference type="EMBL" id="JXTC01000111">
    <property type="protein sequence ID" value="PON87914.1"/>
    <property type="molecule type" value="Genomic_DNA"/>
</dbReference>
<gene>
    <name evidence="1" type="ORF">TorRG33x02_162930</name>
</gene>
<dbReference type="InParanoid" id="A0A2P5EQT1"/>
<dbReference type="AlphaFoldDB" id="A0A2P5EQT1"/>
<feature type="non-terminal residue" evidence="1">
    <location>
        <position position="51"/>
    </location>
</feature>
<name>A0A2P5EQT1_TREOI</name>
<protein>
    <submittedName>
        <fullName evidence="1">Uncharacterized protein</fullName>
    </submittedName>
</protein>